<name>A0AA39Z305_9PEZI</name>
<reference evidence="2" key="1">
    <citation type="submission" date="2023-06" db="EMBL/GenBank/DDBJ databases">
        <title>Genome-scale phylogeny and comparative genomics of the fungal order Sordariales.</title>
        <authorList>
            <consortium name="Lawrence Berkeley National Laboratory"/>
            <person name="Hensen N."/>
            <person name="Bonometti L."/>
            <person name="Westerberg I."/>
            <person name="Brannstrom I.O."/>
            <person name="Guillou S."/>
            <person name="Cros-Aarteil S."/>
            <person name="Calhoun S."/>
            <person name="Haridas S."/>
            <person name="Kuo A."/>
            <person name="Mondo S."/>
            <person name="Pangilinan J."/>
            <person name="Riley R."/>
            <person name="Labutti K."/>
            <person name="Andreopoulos B."/>
            <person name="Lipzen A."/>
            <person name="Chen C."/>
            <person name="Yanf M."/>
            <person name="Daum C."/>
            <person name="Ng V."/>
            <person name="Clum A."/>
            <person name="Steindorff A."/>
            <person name="Ohm R."/>
            <person name="Martin F."/>
            <person name="Silar P."/>
            <person name="Natvig D."/>
            <person name="Lalanne C."/>
            <person name="Gautier V."/>
            <person name="Ament-Velasquez S.L."/>
            <person name="Kruys A."/>
            <person name="Hutchinson M.I."/>
            <person name="Powell A.J."/>
            <person name="Barry K."/>
            <person name="Miller A.N."/>
            <person name="Grigoriev I.V."/>
            <person name="Debuchy R."/>
            <person name="Gladieux P."/>
            <person name="Thoren M.H."/>
            <person name="Johannesson H."/>
        </authorList>
    </citation>
    <scope>NUCLEOTIDE SEQUENCE</scope>
    <source>
        <strain evidence="2">CBS 307.81</strain>
    </source>
</reference>
<dbReference type="EMBL" id="JAULSY010000139">
    <property type="protein sequence ID" value="KAK0662505.1"/>
    <property type="molecule type" value="Genomic_DNA"/>
</dbReference>
<proteinExistence type="predicted"/>
<sequence length="409" mass="46787">MAPRVPDHTYYEGAVLEMHRHLPPEPFGIVNEVRYKPLKKRREWNAFCSSAGRLSRVEFAQAHPPITTAKVKHPESRSFTITRIIEANEDTDGAMLFEGVVTSASGKRNELMAKVYDGVYYSLDLMLGDPWRDPDYPDFMTKADLDYALESRAYEEIRLAGLAGSVAPNFYGAWSISLRAGGGGQAVRDVRMILLEKIHGACTMGKMITGATTWEPVLHRDLLPPATTRTEVMRNLLAAYNLIWWYAQVELEPISPRNVLIRKDNSVALINFEYAIVHRYIQFRESFLYHPKIEEKSTDLCPHPAMRHWPFYGFCGVSTFSIVAGIWWQWVPEEWLDDPEQAAEWLLESCSFFDSTRFGPLTREFLDCPHHENRSPRVLWLLKQLGRRDQSTDPDSQMGQGRLFAGTVG</sequence>
<evidence type="ECO:0000256" key="1">
    <source>
        <dbReference type="SAM" id="MobiDB-lite"/>
    </source>
</evidence>
<dbReference type="AlphaFoldDB" id="A0AA39Z305"/>
<accession>A0AA39Z305</accession>
<keyword evidence="3" id="KW-1185">Reference proteome</keyword>
<comment type="caution">
    <text evidence="2">The sequence shown here is derived from an EMBL/GenBank/DDBJ whole genome shotgun (WGS) entry which is preliminary data.</text>
</comment>
<evidence type="ECO:0000313" key="2">
    <source>
        <dbReference type="EMBL" id="KAK0662505.1"/>
    </source>
</evidence>
<protein>
    <recommendedName>
        <fullName evidence="4">Protein kinase domain-containing protein</fullName>
    </recommendedName>
</protein>
<organism evidence="2 3">
    <name type="scientific">Cercophora samala</name>
    <dbReference type="NCBI Taxonomy" id="330535"/>
    <lineage>
        <taxon>Eukaryota</taxon>
        <taxon>Fungi</taxon>
        <taxon>Dikarya</taxon>
        <taxon>Ascomycota</taxon>
        <taxon>Pezizomycotina</taxon>
        <taxon>Sordariomycetes</taxon>
        <taxon>Sordariomycetidae</taxon>
        <taxon>Sordariales</taxon>
        <taxon>Lasiosphaeriaceae</taxon>
        <taxon>Cercophora</taxon>
    </lineage>
</organism>
<gene>
    <name evidence="2" type="ORF">QBC41DRAFT_235104</name>
</gene>
<dbReference type="Proteomes" id="UP001174997">
    <property type="component" value="Unassembled WGS sequence"/>
</dbReference>
<evidence type="ECO:0008006" key="4">
    <source>
        <dbReference type="Google" id="ProtNLM"/>
    </source>
</evidence>
<feature type="region of interest" description="Disordered" evidence="1">
    <location>
        <begin position="389"/>
        <end position="409"/>
    </location>
</feature>
<evidence type="ECO:0000313" key="3">
    <source>
        <dbReference type="Proteomes" id="UP001174997"/>
    </source>
</evidence>